<dbReference type="Gene3D" id="2.120.10.80">
    <property type="entry name" value="Kelch-type beta propeller"/>
    <property type="match status" value="1"/>
</dbReference>
<dbReference type="PANTHER" id="PTHR24412:SF489">
    <property type="entry name" value="RING FINGER DOMAIN AND KELCH REPEAT-CONTAINING PROTEIN DDB_G0271372"/>
    <property type="match status" value="1"/>
</dbReference>
<reference evidence="4 5" key="1">
    <citation type="submission" date="2016-11" db="EMBL/GenBank/DDBJ databases">
        <title>The macronuclear genome of Stentor coeruleus: a giant cell with tiny introns.</title>
        <authorList>
            <person name="Slabodnick M."/>
            <person name="Ruby J.G."/>
            <person name="Reiff S.B."/>
            <person name="Swart E.C."/>
            <person name="Gosai S."/>
            <person name="Prabakaran S."/>
            <person name="Witkowska E."/>
            <person name="Larue G.E."/>
            <person name="Fisher S."/>
            <person name="Freeman R.M."/>
            <person name="Gunawardena J."/>
            <person name="Chu W."/>
            <person name="Stover N.A."/>
            <person name="Gregory B.D."/>
            <person name="Nowacki M."/>
            <person name="Derisi J."/>
            <person name="Roy S.W."/>
            <person name="Marshall W.F."/>
            <person name="Sood P."/>
        </authorList>
    </citation>
    <scope>NUCLEOTIDE SEQUENCE [LARGE SCALE GENOMIC DNA]</scope>
    <source>
        <strain evidence="4">WM001</strain>
    </source>
</reference>
<dbReference type="OrthoDB" id="6678352at2759"/>
<dbReference type="InterPro" id="IPR015915">
    <property type="entry name" value="Kelch-typ_b-propeller"/>
</dbReference>
<comment type="caution">
    <text evidence="4">The sequence shown here is derived from an EMBL/GenBank/DDBJ whole genome shotgun (WGS) entry which is preliminary data.</text>
</comment>
<gene>
    <name evidence="4" type="ORF">SteCoe_9873</name>
</gene>
<dbReference type="AlphaFoldDB" id="A0A1R2CGT5"/>
<dbReference type="SUPFAM" id="SSF117281">
    <property type="entry name" value="Kelch motif"/>
    <property type="match status" value="1"/>
</dbReference>
<accession>A0A1R2CGT5</accession>
<keyword evidence="1" id="KW-0880">Kelch repeat</keyword>
<name>A0A1R2CGT5_9CILI</name>
<feature type="coiled-coil region" evidence="3">
    <location>
        <begin position="60"/>
        <end position="90"/>
    </location>
</feature>
<keyword evidence="3" id="KW-0175">Coiled coil</keyword>
<dbReference type="PANTHER" id="PTHR24412">
    <property type="entry name" value="KELCH PROTEIN"/>
    <property type="match status" value="1"/>
</dbReference>
<dbReference type="Pfam" id="PF24681">
    <property type="entry name" value="Kelch_KLHDC2_KLHL20_DRC7"/>
    <property type="match status" value="1"/>
</dbReference>
<dbReference type="SMART" id="SM00612">
    <property type="entry name" value="Kelch"/>
    <property type="match status" value="2"/>
</dbReference>
<organism evidence="4 5">
    <name type="scientific">Stentor coeruleus</name>
    <dbReference type="NCBI Taxonomy" id="5963"/>
    <lineage>
        <taxon>Eukaryota</taxon>
        <taxon>Sar</taxon>
        <taxon>Alveolata</taxon>
        <taxon>Ciliophora</taxon>
        <taxon>Postciliodesmatophora</taxon>
        <taxon>Heterotrichea</taxon>
        <taxon>Heterotrichida</taxon>
        <taxon>Stentoridae</taxon>
        <taxon>Stentor</taxon>
    </lineage>
</organism>
<protein>
    <recommendedName>
        <fullName evidence="6">B box-type domain-containing protein</fullName>
    </recommendedName>
</protein>
<evidence type="ECO:0000256" key="1">
    <source>
        <dbReference type="ARBA" id="ARBA00022441"/>
    </source>
</evidence>
<keyword evidence="5" id="KW-1185">Reference proteome</keyword>
<evidence type="ECO:0000313" key="5">
    <source>
        <dbReference type="Proteomes" id="UP000187209"/>
    </source>
</evidence>
<sequence>MEKEVCIICGNSGDIVCFCNSTILCYRCVGKHLISSPKQVHKPVLLKDVDMRNLMSSSWKQIKEKEKQILSEAAQTLEIEKSALKRVQKELSSIDIFCKDSIAKVKKFCMNLKNDIDQMSIELEDKIKLSCENYKNTISTDTSLIDSLKALETIENIEKSELTTSICSISSISISKLLAESFFFELNIQSSVNKSVSQLSMNSNPFSLDLSSSTESPFYKRSRTRVSTKILKKSLPSNIYSCLNNNFISFSIETNTSEVFSIDVDNKSVCTVVPDGSVIITGGQEKNSTFIFNIFEKTIEKSESMLCCRYNHAAVTLGDFVYVIGGKNENLCLKSCERFDFVNKSWQRIGDLVTARDRHSACVYRGRIFVSGGDGIDTLEVYNTVANKFTTLRTVLSVPGCSLMFSIEDFMIIFHDKSVSTFDPAKFTCSQFSMLDENEWYTNSSVFVSGKNAFFLRGNAVYKYNAEKGLIEEINNSV</sequence>
<dbReference type="Proteomes" id="UP000187209">
    <property type="component" value="Unassembled WGS sequence"/>
</dbReference>
<evidence type="ECO:0000313" key="4">
    <source>
        <dbReference type="EMBL" id="OMJ88214.1"/>
    </source>
</evidence>
<dbReference type="InterPro" id="IPR006652">
    <property type="entry name" value="Kelch_1"/>
</dbReference>
<evidence type="ECO:0008006" key="6">
    <source>
        <dbReference type="Google" id="ProtNLM"/>
    </source>
</evidence>
<keyword evidence="2" id="KW-0677">Repeat</keyword>
<dbReference type="EMBL" id="MPUH01000156">
    <property type="protein sequence ID" value="OMJ88214.1"/>
    <property type="molecule type" value="Genomic_DNA"/>
</dbReference>
<evidence type="ECO:0000256" key="3">
    <source>
        <dbReference type="SAM" id="Coils"/>
    </source>
</evidence>
<proteinExistence type="predicted"/>
<evidence type="ECO:0000256" key="2">
    <source>
        <dbReference type="ARBA" id="ARBA00022737"/>
    </source>
</evidence>